<evidence type="ECO:0000256" key="1">
    <source>
        <dbReference type="SAM" id="Phobius"/>
    </source>
</evidence>
<feature type="transmembrane region" description="Helical" evidence="1">
    <location>
        <begin position="20"/>
        <end position="40"/>
    </location>
</feature>
<name>A0A502L5Q6_9GAMM</name>
<dbReference type="Proteomes" id="UP000315303">
    <property type="component" value="Unassembled WGS sequence"/>
</dbReference>
<keyword evidence="3" id="KW-1185">Reference proteome</keyword>
<keyword evidence="1" id="KW-0812">Transmembrane</keyword>
<dbReference type="RefSeq" id="WP_140600858.1">
    <property type="nucleotide sequence ID" value="NZ_SAWY01000001.1"/>
</dbReference>
<dbReference type="EMBL" id="SAWY01000001">
    <property type="protein sequence ID" value="TPH19268.1"/>
    <property type="molecule type" value="Genomic_DNA"/>
</dbReference>
<evidence type="ECO:0000313" key="3">
    <source>
        <dbReference type="Proteomes" id="UP000315303"/>
    </source>
</evidence>
<feature type="transmembrane region" description="Helical" evidence="1">
    <location>
        <begin position="46"/>
        <end position="63"/>
    </location>
</feature>
<dbReference type="OrthoDB" id="1551090at2"/>
<evidence type="ECO:0000313" key="2">
    <source>
        <dbReference type="EMBL" id="TPH19268.1"/>
    </source>
</evidence>
<feature type="transmembrane region" description="Helical" evidence="1">
    <location>
        <begin position="113"/>
        <end position="129"/>
    </location>
</feature>
<reference evidence="2 3" key="1">
    <citation type="submission" date="2019-01" db="EMBL/GenBank/DDBJ databases">
        <title>Litorilituus lipolytica sp. nov., isolated from intertidal sand of the Yellow Sea in China.</title>
        <authorList>
            <person name="Liu A."/>
        </authorList>
    </citation>
    <scope>NUCLEOTIDE SEQUENCE [LARGE SCALE GENOMIC DNA]</scope>
    <source>
        <strain evidence="2 3">RZ04</strain>
    </source>
</reference>
<comment type="caution">
    <text evidence="2">The sequence shown here is derived from an EMBL/GenBank/DDBJ whole genome shotgun (WGS) entry which is preliminary data.</text>
</comment>
<accession>A0A502L5Q6</accession>
<keyword evidence="1" id="KW-1133">Transmembrane helix</keyword>
<gene>
    <name evidence="2" type="ORF">EPA86_00650</name>
</gene>
<keyword evidence="1" id="KW-0472">Membrane</keyword>
<protein>
    <submittedName>
        <fullName evidence="2">Uncharacterized protein</fullName>
    </submittedName>
</protein>
<dbReference type="AlphaFoldDB" id="A0A502L5Q6"/>
<organism evidence="2 3">
    <name type="scientific">Litorilituus lipolyticus</name>
    <dbReference type="NCBI Taxonomy" id="2491017"/>
    <lineage>
        <taxon>Bacteria</taxon>
        <taxon>Pseudomonadati</taxon>
        <taxon>Pseudomonadota</taxon>
        <taxon>Gammaproteobacteria</taxon>
        <taxon>Alteromonadales</taxon>
        <taxon>Colwelliaceae</taxon>
        <taxon>Litorilituus</taxon>
    </lineage>
</organism>
<proteinExistence type="predicted"/>
<feature type="transmembrane region" description="Helical" evidence="1">
    <location>
        <begin position="83"/>
        <end position="101"/>
    </location>
</feature>
<sequence length="136" mass="15427">MNKVKNYTTVNQKNTKKLMFWTAAWVISMAIAAFAPRFIWDFNTTLTIIGVLLNIAAGLGMLLANRQYLIDLDEMQRKIMLEAMGLTLGVGLVFGLSYELFEDIKLINSEPEISHVVIVMAITYLIANIKGHRKYQ</sequence>